<dbReference type="Proteomes" id="UP001381693">
    <property type="component" value="Unassembled WGS sequence"/>
</dbReference>
<proteinExistence type="predicted"/>
<dbReference type="EMBL" id="JAXCGZ010017093">
    <property type="protein sequence ID" value="KAK7068876.1"/>
    <property type="molecule type" value="Genomic_DNA"/>
</dbReference>
<reference evidence="2 3" key="1">
    <citation type="submission" date="2023-11" db="EMBL/GenBank/DDBJ databases">
        <title>Halocaridina rubra genome assembly.</title>
        <authorList>
            <person name="Smith C."/>
        </authorList>
    </citation>
    <scope>NUCLEOTIDE SEQUENCE [LARGE SCALE GENOMIC DNA]</scope>
    <source>
        <strain evidence="2">EP-1</strain>
        <tissue evidence="2">Whole</tissue>
    </source>
</reference>
<evidence type="ECO:0000256" key="1">
    <source>
        <dbReference type="SAM" id="MobiDB-lite"/>
    </source>
</evidence>
<keyword evidence="3" id="KW-1185">Reference proteome</keyword>
<feature type="compositionally biased region" description="Polar residues" evidence="1">
    <location>
        <begin position="50"/>
        <end position="60"/>
    </location>
</feature>
<comment type="caution">
    <text evidence="2">The sequence shown here is derived from an EMBL/GenBank/DDBJ whole genome shotgun (WGS) entry which is preliminary data.</text>
</comment>
<organism evidence="2 3">
    <name type="scientific">Halocaridina rubra</name>
    <name type="common">Hawaiian red shrimp</name>
    <dbReference type="NCBI Taxonomy" id="373956"/>
    <lineage>
        <taxon>Eukaryota</taxon>
        <taxon>Metazoa</taxon>
        <taxon>Ecdysozoa</taxon>
        <taxon>Arthropoda</taxon>
        <taxon>Crustacea</taxon>
        <taxon>Multicrustacea</taxon>
        <taxon>Malacostraca</taxon>
        <taxon>Eumalacostraca</taxon>
        <taxon>Eucarida</taxon>
        <taxon>Decapoda</taxon>
        <taxon>Pleocyemata</taxon>
        <taxon>Caridea</taxon>
        <taxon>Atyoidea</taxon>
        <taxon>Atyidae</taxon>
        <taxon>Halocaridina</taxon>
    </lineage>
</organism>
<feature type="compositionally biased region" description="Pro residues" evidence="1">
    <location>
        <begin position="11"/>
        <end position="30"/>
    </location>
</feature>
<accession>A0AAN8WRD8</accession>
<name>A0AAN8WRD8_HALRR</name>
<evidence type="ECO:0000313" key="2">
    <source>
        <dbReference type="EMBL" id="KAK7068876.1"/>
    </source>
</evidence>
<protein>
    <submittedName>
        <fullName evidence="2">Uncharacterized protein</fullName>
    </submittedName>
</protein>
<evidence type="ECO:0000313" key="3">
    <source>
        <dbReference type="Proteomes" id="UP001381693"/>
    </source>
</evidence>
<gene>
    <name evidence="2" type="ORF">SK128_027884</name>
</gene>
<feature type="region of interest" description="Disordered" evidence="1">
    <location>
        <begin position="11"/>
        <end position="102"/>
    </location>
</feature>
<dbReference type="AlphaFoldDB" id="A0AAN8WRD8"/>
<sequence>MVILLKKLPLHAPPPPFLPPRPPSPIPTPRPVLRSPARAVPLRIAPRSARPSNAHLSSRTPLAKTGIPSSAEGTALPETRKPASAEGIAFAQGRGHLPCDHR</sequence>